<dbReference type="Proteomes" id="UP001205566">
    <property type="component" value="Unassembled WGS sequence"/>
</dbReference>
<sequence>MPQNDKGRKTYRYGDLLNASGAGRRTLDIHAVLPEPERDEQGRIVRLPQPPVSLTSSEVSRILKPYFSVRFREQLRAVVPLAAYLALFQIIVLRQLVADPWLVTGGLLAVIVGLMFFMEGLKLGLMPFGEVIGATLPRKAALPVVLQITLLLGIGVTFAEPAIGALKTAGQNVSADKAPYLYLVLNQMADTLVLVVGASVGLAAVIGTLRFLYGWSLKPLVYTALVPVLGLSLYAASQPQLASAIGLAWDTGAVTTGPVTVPLVLSLGIGIATAAGKGDSGLSGFGIVTLASLFPIGGVLLLLITLSFTTSPAEISQLAASVSTTENLSPPWYARSPGVEILMGIRAILPLVIFLFLVLRWMLKEPLKNRREVFLGIFLTIVGMCIFNIGLTYGLSKLGGSAGGMMPMAFMAIPGQEDSPLYTYGVGLALALVFAWVLGFGATIAEPALNALGITAETLTNGVFRKRTLILSVSVGVAFGIALGLAKLIFNLPLLWLILPCYLVAVILTWLSSEEFVNVAWDSAGVTTGPITVPLVLALGLGFGSAVDAVEGFGILSMASVGPIITVMISGLWSRYCARAQARAAQNKEPSAVSTLEEIT</sequence>
<dbReference type="EMBL" id="JACASI010000013">
    <property type="protein sequence ID" value="MCQ3828823.1"/>
    <property type="molecule type" value="Genomic_DNA"/>
</dbReference>
<keyword evidence="1" id="KW-0812">Transmembrane</keyword>
<reference evidence="2" key="1">
    <citation type="thesis" date="2020" institute="Technische Universitat Dresden" country="Dresden, Germany">
        <title>The Agarolytic System of Microbulbifer elongatus PORT2, Isolated from Batu Karas, Pangandaran West Java Indonesia.</title>
        <authorList>
            <person name="Anggraeni S.R."/>
        </authorList>
    </citation>
    <scope>NUCLEOTIDE SEQUENCE</scope>
    <source>
        <strain evidence="2">PORT2</strain>
    </source>
</reference>
<accession>A0ABT1NY63</accession>
<feature type="transmembrane region" description="Helical" evidence="1">
    <location>
        <begin position="192"/>
        <end position="213"/>
    </location>
</feature>
<organism evidence="2 3">
    <name type="scientific">Microbulbifer elongatus</name>
    <dbReference type="NCBI Taxonomy" id="86173"/>
    <lineage>
        <taxon>Bacteria</taxon>
        <taxon>Pseudomonadati</taxon>
        <taxon>Pseudomonadota</taxon>
        <taxon>Gammaproteobacteria</taxon>
        <taxon>Cellvibrionales</taxon>
        <taxon>Microbulbiferaceae</taxon>
        <taxon>Microbulbifer</taxon>
    </lineage>
</organism>
<dbReference type="RefSeq" id="WP_255873624.1">
    <property type="nucleotide sequence ID" value="NZ_JACASI010000013.1"/>
</dbReference>
<feature type="transmembrane region" description="Helical" evidence="1">
    <location>
        <begin position="469"/>
        <end position="488"/>
    </location>
</feature>
<keyword evidence="1" id="KW-1133">Transmembrane helix</keyword>
<evidence type="ECO:0000313" key="2">
    <source>
        <dbReference type="EMBL" id="MCQ3828823.1"/>
    </source>
</evidence>
<dbReference type="InterPro" id="IPR011435">
    <property type="entry name" value="UmpAB"/>
</dbReference>
<keyword evidence="1" id="KW-0472">Membrane</keyword>
<protein>
    <submittedName>
        <fullName evidence="2">DUF1538 domain-containing protein</fullName>
    </submittedName>
</protein>
<proteinExistence type="predicted"/>
<comment type="caution">
    <text evidence="2">The sequence shown here is derived from an EMBL/GenBank/DDBJ whole genome shotgun (WGS) entry which is preliminary data.</text>
</comment>
<feature type="transmembrane region" description="Helical" evidence="1">
    <location>
        <begin position="421"/>
        <end position="449"/>
    </location>
</feature>
<feature type="transmembrane region" description="Helical" evidence="1">
    <location>
        <begin position="140"/>
        <end position="159"/>
    </location>
</feature>
<keyword evidence="3" id="KW-1185">Reference proteome</keyword>
<feature type="transmembrane region" description="Helical" evidence="1">
    <location>
        <begin position="373"/>
        <end position="395"/>
    </location>
</feature>
<dbReference type="Pfam" id="PF07556">
    <property type="entry name" value="DUF1538"/>
    <property type="match status" value="2"/>
</dbReference>
<feature type="transmembrane region" description="Helical" evidence="1">
    <location>
        <begin position="220"/>
        <end position="237"/>
    </location>
</feature>
<feature type="transmembrane region" description="Helical" evidence="1">
    <location>
        <begin position="101"/>
        <end position="119"/>
    </location>
</feature>
<feature type="transmembrane region" description="Helical" evidence="1">
    <location>
        <begin position="524"/>
        <end position="547"/>
    </location>
</feature>
<feature type="transmembrane region" description="Helical" evidence="1">
    <location>
        <begin position="77"/>
        <end position="95"/>
    </location>
</feature>
<evidence type="ECO:0000256" key="1">
    <source>
        <dbReference type="SAM" id="Phobius"/>
    </source>
</evidence>
<name>A0ABT1NY63_9GAMM</name>
<feature type="transmembrane region" description="Helical" evidence="1">
    <location>
        <begin position="257"/>
        <end position="275"/>
    </location>
</feature>
<feature type="transmembrane region" description="Helical" evidence="1">
    <location>
        <begin position="553"/>
        <end position="573"/>
    </location>
</feature>
<feature type="transmembrane region" description="Helical" evidence="1">
    <location>
        <begin position="341"/>
        <end position="361"/>
    </location>
</feature>
<gene>
    <name evidence="2" type="ORF">HXX02_05160</name>
</gene>
<evidence type="ECO:0000313" key="3">
    <source>
        <dbReference type="Proteomes" id="UP001205566"/>
    </source>
</evidence>
<feature type="transmembrane region" description="Helical" evidence="1">
    <location>
        <begin position="494"/>
        <end position="512"/>
    </location>
</feature>
<feature type="transmembrane region" description="Helical" evidence="1">
    <location>
        <begin position="287"/>
        <end position="308"/>
    </location>
</feature>